<accession>A0A3G9JI84</accession>
<keyword evidence="2" id="KW-1185">Reference proteome</keyword>
<dbReference type="EMBL" id="AP019308">
    <property type="protein sequence ID" value="BBH22729.1"/>
    <property type="molecule type" value="Genomic_DNA"/>
</dbReference>
<dbReference type="AlphaFoldDB" id="A0A3G9JI84"/>
<reference evidence="1 2" key="1">
    <citation type="submission" date="2018-11" db="EMBL/GenBank/DDBJ databases">
        <title>Complete genome sequence of Paenibacillus baekrokdamisoli strain KCTC 33723.</title>
        <authorList>
            <person name="Kang S.W."/>
            <person name="Lee K.C."/>
            <person name="Kim K.K."/>
            <person name="Kim J.S."/>
            <person name="Kim D.S."/>
            <person name="Ko S.H."/>
            <person name="Yang S.H."/>
            <person name="Lee J.S."/>
        </authorList>
    </citation>
    <scope>NUCLEOTIDE SEQUENCE [LARGE SCALE GENOMIC DNA]</scope>
    <source>
        <strain evidence="1 2">KCTC 33723</strain>
    </source>
</reference>
<gene>
    <name evidence="1" type="ORF">Back11_40740</name>
</gene>
<organism evidence="1 2">
    <name type="scientific">Paenibacillus baekrokdamisoli</name>
    <dbReference type="NCBI Taxonomy" id="1712516"/>
    <lineage>
        <taxon>Bacteria</taxon>
        <taxon>Bacillati</taxon>
        <taxon>Bacillota</taxon>
        <taxon>Bacilli</taxon>
        <taxon>Bacillales</taxon>
        <taxon>Paenibacillaceae</taxon>
        <taxon>Paenibacillus</taxon>
    </lineage>
</organism>
<evidence type="ECO:0000313" key="2">
    <source>
        <dbReference type="Proteomes" id="UP000275368"/>
    </source>
</evidence>
<proteinExistence type="predicted"/>
<protein>
    <submittedName>
        <fullName evidence="1">Uncharacterized protein</fullName>
    </submittedName>
</protein>
<evidence type="ECO:0000313" key="1">
    <source>
        <dbReference type="EMBL" id="BBH22729.1"/>
    </source>
</evidence>
<name>A0A3G9JI84_9BACL</name>
<sequence length="66" mass="7539">MNRATLFPHRKKTEVIPGNIVCRTLPFHKERRYSIILLLYMMENSSIITKGTHVPDAIIEGDVSSV</sequence>
<dbReference type="Proteomes" id="UP000275368">
    <property type="component" value="Chromosome"/>
</dbReference>
<dbReference type="KEGG" id="pbk:Back11_40740"/>